<dbReference type="GO" id="GO:0018580">
    <property type="term" value="F:nitronate monooxygenase activity"/>
    <property type="evidence" value="ECO:0007669"/>
    <property type="project" value="InterPro"/>
</dbReference>
<dbReference type="PANTHER" id="PTHR32332">
    <property type="entry name" value="2-NITROPROPANE DIOXYGENASE"/>
    <property type="match status" value="1"/>
</dbReference>
<dbReference type="InterPro" id="IPR004136">
    <property type="entry name" value="NMO"/>
</dbReference>
<dbReference type="EMBL" id="KV878341">
    <property type="protein sequence ID" value="OJJ47389.1"/>
    <property type="molecule type" value="Genomic_DNA"/>
</dbReference>
<accession>A0A1L9SJI6</accession>
<dbReference type="CDD" id="cd04730">
    <property type="entry name" value="NPD_like"/>
    <property type="match status" value="1"/>
</dbReference>
<evidence type="ECO:0000256" key="2">
    <source>
        <dbReference type="ARBA" id="ARBA00022643"/>
    </source>
</evidence>
<dbReference type="RefSeq" id="XP_022581899.1">
    <property type="nucleotide sequence ID" value="XM_022729256.1"/>
</dbReference>
<keyword evidence="1" id="KW-0285">Flavoprotein</keyword>
<dbReference type="Gene3D" id="3.20.20.70">
    <property type="entry name" value="Aldolase class I"/>
    <property type="match status" value="1"/>
</dbReference>
<dbReference type="PANTHER" id="PTHR32332:SF34">
    <property type="entry name" value="2-NITROPROPANE DIOXYGENASE FAMILY, PUTATIVE-RELATED"/>
    <property type="match status" value="1"/>
</dbReference>
<proteinExistence type="predicted"/>
<protein>
    <submittedName>
        <fullName evidence="4">Uncharacterized protein</fullName>
    </submittedName>
</protein>
<dbReference type="OrthoDB" id="2349068at2759"/>
<gene>
    <name evidence="4" type="ORF">ASPZODRAFT_64710</name>
</gene>
<dbReference type="InterPro" id="IPR013785">
    <property type="entry name" value="Aldolase_TIM"/>
</dbReference>
<keyword evidence="5" id="KW-1185">Reference proteome</keyword>
<evidence type="ECO:0000313" key="4">
    <source>
        <dbReference type="EMBL" id="OJJ47389.1"/>
    </source>
</evidence>
<name>A0A1L9SJI6_9EURO</name>
<dbReference type="Proteomes" id="UP000184188">
    <property type="component" value="Unassembled WGS sequence"/>
</dbReference>
<evidence type="ECO:0000256" key="1">
    <source>
        <dbReference type="ARBA" id="ARBA00022630"/>
    </source>
</evidence>
<dbReference type="Pfam" id="PF03060">
    <property type="entry name" value="NMO"/>
    <property type="match status" value="1"/>
</dbReference>
<dbReference type="VEuPathDB" id="FungiDB:ASPZODRAFT_64710"/>
<keyword evidence="3" id="KW-0560">Oxidoreductase</keyword>
<dbReference type="STRING" id="1073090.A0A1L9SJI6"/>
<dbReference type="AlphaFoldDB" id="A0A1L9SJI6"/>
<dbReference type="GeneID" id="34615720"/>
<reference evidence="5" key="1">
    <citation type="journal article" date="2017" name="Genome Biol.">
        <title>Comparative genomics reveals high biological diversity and specific adaptations in the industrially and medically important fungal genus Aspergillus.</title>
        <authorList>
            <person name="de Vries R.P."/>
            <person name="Riley R."/>
            <person name="Wiebenga A."/>
            <person name="Aguilar-Osorio G."/>
            <person name="Amillis S."/>
            <person name="Uchima C.A."/>
            <person name="Anderluh G."/>
            <person name="Asadollahi M."/>
            <person name="Askin M."/>
            <person name="Barry K."/>
            <person name="Battaglia E."/>
            <person name="Bayram O."/>
            <person name="Benocci T."/>
            <person name="Braus-Stromeyer S.A."/>
            <person name="Caldana C."/>
            <person name="Canovas D."/>
            <person name="Cerqueira G.C."/>
            <person name="Chen F."/>
            <person name="Chen W."/>
            <person name="Choi C."/>
            <person name="Clum A."/>
            <person name="Dos Santos R.A."/>
            <person name="Damasio A.R."/>
            <person name="Diallinas G."/>
            <person name="Emri T."/>
            <person name="Fekete E."/>
            <person name="Flipphi M."/>
            <person name="Freyberg S."/>
            <person name="Gallo A."/>
            <person name="Gournas C."/>
            <person name="Habgood R."/>
            <person name="Hainaut M."/>
            <person name="Harispe M.L."/>
            <person name="Henrissat B."/>
            <person name="Hilden K.S."/>
            <person name="Hope R."/>
            <person name="Hossain A."/>
            <person name="Karabika E."/>
            <person name="Karaffa L."/>
            <person name="Karanyi Z."/>
            <person name="Krasevec N."/>
            <person name="Kuo A."/>
            <person name="Kusch H."/>
            <person name="LaButti K."/>
            <person name="Lagendijk E.L."/>
            <person name="Lapidus A."/>
            <person name="Levasseur A."/>
            <person name="Lindquist E."/>
            <person name="Lipzen A."/>
            <person name="Logrieco A.F."/>
            <person name="MacCabe A."/>
            <person name="Maekelae M.R."/>
            <person name="Malavazi I."/>
            <person name="Melin P."/>
            <person name="Meyer V."/>
            <person name="Mielnichuk N."/>
            <person name="Miskei M."/>
            <person name="Molnar A.P."/>
            <person name="Mule G."/>
            <person name="Ngan C.Y."/>
            <person name="Orejas M."/>
            <person name="Orosz E."/>
            <person name="Ouedraogo J.P."/>
            <person name="Overkamp K.M."/>
            <person name="Park H.-S."/>
            <person name="Perrone G."/>
            <person name="Piumi F."/>
            <person name="Punt P.J."/>
            <person name="Ram A.F."/>
            <person name="Ramon A."/>
            <person name="Rauscher S."/>
            <person name="Record E."/>
            <person name="Riano-Pachon D.M."/>
            <person name="Robert V."/>
            <person name="Roehrig J."/>
            <person name="Ruller R."/>
            <person name="Salamov A."/>
            <person name="Salih N.S."/>
            <person name="Samson R.A."/>
            <person name="Sandor E."/>
            <person name="Sanguinetti M."/>
            <person name="Schuetze T."/>
            <person name="Sepcic K."/>
            <person name="Shelest E."/>
            <person name="Sherlock G."/>
            <person name="Sophianopoulou V."/>
            <person name="Squina F.M."/>
            <person name="Sun H."/>
            <person name="Susca A."/>
            <person name="Todd R.B."/>
            <person name="Tsang A."/>
            <person name="Unkles S.E."/>
            <person name="van de Wiele N."/>
            <person name="van Rossen-Uffink D."/>
            <person name="Oliveira J.V."/>
            <person name="Vesth T.C."/>
            <person name="Visser J."/>
            <person name="Yu J.-H."/>
            <person name="Zhou M."/>
            <person name="Andersen M.R."/>
            <person name="Archer D.B."/>
            <person name="Baker S.E."/>
            <person name="Benoit I."/>
            <person name="Brakhage A.A."/>
            <person name="Braus G.H."/>
            <person name="Fischer R."/>
            <person name="Frisvad J.C."/>
            <person name="Goldman G.H."/>
            <person name="Houbraken J."/>
            <person name="Oakley B."/>
            <person name="Pocsi I."/>
            <person name="Scazzocchio C."/>
            <person name="Seiboth B."/>
            <person name="vanKuyk P.A."/>
            <person name="Wortman J."/>
            <person name="Dyer P.S."/>
            <person name="Grigoriev I.V."/>
        </authorList>
    </citation>
    <scope>NUCLEOTIDE SEQUENCE [LARGE SCALE GENOMIC DNA]</scope>
    <source>
        <strain evidence="5">CBS 506.65</strain>
    </source>
</reference>
<keyword evidence="2" id="KW-0288">FMN</keyword>
<organism evidence="4 5">
    <name type="scientific">Penicilliopsis zonata CBS 506.65</name>
    <dbReference type="NCBI Taxonomy" id="1073090"/>
    <lineage>
        <taxon>Eukaryota</taxon>
        <taxon>Fungi</taxon>
        <taxon>Dikarya</taxon>
        <taxon>Ascomycota</taxon>
        <taxon>Pezizomycotina</taxon>
        <taxon>Eurotiomycetes</taxon>
        <taxon>Eurotiomycetidae</taxon>
        <taxon>Eurotiales</taxon>
        <taxon>Aspergillaceae</taxon>
        <taxon>Penicilliopsis</taxon>
    </lineage>
</organism>
<dbReference type="SUPFAM" id="SSF51412">
    <property type="entry name" value="Inosine monophosphate dehydrogenase (IMPDH)"/>
    <property type="match status" value="1"/>
</dbReference>
<sequence>MFPWIRLPLIINAPMSGAATGELAAAVTRAGGLGLIGCDHPQRLEQHLQRARALLNQTGIEPVPGDEAVPEGSGSGSASPLPVGVGVIVLGLPVSSFMPLVARHRPAVVWLSFGSPDDFSRWSEGIRRASPQTQVWVQVGSVSAAVATVQACRPDAVVLQGSDAGGHGHARGSSIVTLLPEVADSLAEQNLLASTQLIAAGGIMDGRGVAAALALGAAGVVMGTRFLGAEETQVPDAYRQEILAASDGGESTARSRVWDEMWSEQGESPWPALYDGRCLRNACSDECEQGLSMEEIRARLYARASRGASGSRYRDTGSLWAGTGVGLVKRVQKAGDIVEQVREQARGVGHLLDRLL</sequence>
<evidence type="ECO:0000256" key="3">
    <source>
        <dbReference type="ARBA" id="ARBA00023002"/>
    </source>
</evidence>
<evidence type="ECO:0000313" key="5">
    <source>
        <dbReference type="Proteomes" id="UP000184188"/>
    </source>
</evidence>